<name>A0A6B7PVR2_9PSED</name>
<proteinExistence type="predicted"/>
<protein>
    <submittedName>
        <fullName evidence="1">Uncharacterized protein</fullName>
    </submittedName>
</protein>
<keyword evidence="1" id="KW-0614">Plasmid</keyword>
<geneLocation type="plasmid" evidence="1">
    <name>pJ20133-VIM</name>
</geneLocation>
<reference evidence="1" key="1">
    <citation type="submission" date="2019-08" db="EMBL/GenBank/DDBJ databases">
        <authorList>
            <person name="Zhou D."/>
            <person name="Chen F."/>
        </authorList>
    </citation>
    <scope>NUCLEOTIDE SEQUENCE</scope>
    <source>
        <strain evidence="1">QJ20133</strain>
        <plasmid evidence="1">pJ20133-VIM</plasmid>
    </source>
</reference>
<organism evidence="1">
    <name type="scientific">Pseudomonas monteilii</name>
    <dbReference type="NCBI Taxonomy" id="76759"/>
    <lineage>
        <taxon>Bacteria</taxon>
        <taxon>Pseudomonadati</taxon>
        <taxon>Pseudomonadota</taxon>
        <taxon>Gammaproteobacteria</taxon>
        <taxon>Pseudomonadales</taxon>
        <taxon>Pseudomonadaceae</taxon>
        <taxon>Pseudomonas</taxon>
    </lineage>
</organism>
<sequence length="39" mass="4200">MSSRNNVVNFPSRSAQASMDEAVCAEPEKFQTGSLALLI</sequence>
<dbReference type="EMBL" id="MN310371">
    <property type="protein sequence ID" value="QFX76369.1"/>
    <property type="molecule type" value="Genomic_DNA"/>
</dbReference>
<evidence type="ECO:0000313" key="1">
    <source>
        <dbReference type="EMBL" id="QFX76369.1"/>
    </source>
</evidence>
<accession>A0A6B7PVR2</accession>
<dbReference type="AlphaFoldDB" id="A0A6B7PVR2"/>